<protein>
    <submittedName>
        <fullName evidence="2">Uncharacterized protein</fullName>
    </submittedName>
</protein>
<gene>
    <name evidence="2" type="ORF">SAMN04488131_109113</name>
</gene>
<evidence type="ECO:0000256" key="1">
    <source>
        <dbReference type="SAM" id="Phobius"/>
    </source>
</evidence>
<dbReference type="RefSeq" id="WP_244281785.1">
    <property type="nucleotide sequence ID" value="NZ_FONQ01000009.1"/>
</dbReference>
<keyword evidence="1" id="KW-0812">Transmembrane</keyword>
<keyword evidence="1" id="KW-0472">Membrane</keyword>
<dbReference type="Proteomes" id="UP000198596">
    <property type="component" value="Unassembled WGS sequence"/>
</dbReference>
<keyword evidence="3" id="KW-1185">Reference proteome</keyword>
<feature type="transmembrane region" description="Helical" evidence="1">
    <location>
        <begin position="7"/>
        <end position="30"/>
    </location>
</feature>
<dbReference type="EMBL" id="FONQ01000009">
    <property type="protein sequence ID" value="SFF13936.1"/>
    <property type="molecule type" value="Genomic_DNA"/>
</dbReference>
<evidence type="ECO:0000313" key="3">
    <source>
        <dbReference type="Proteomes" id="UP000198596"/>
    </source>
</evidence>
<accession>A0A1I2GB09</accession>
<dbReference type="STRING" id="935223.SAMN04488131_109113"/>
<organism evidence="2 3">
    <name type="scientific">Flavobacterium xueshanense</name>
    <dbReference type="NCBI Taxonomy" id="935223"/>
    <lineage>
        <taxon>Bacteria</taxon>
        <taxon>Pseudomonadati</taxon>
        <taxon>Bacteroidota</taxon>
        <taxon>Flavobacteriia</taxon>
        <taxon>Flavobacteriales</taxon>
        <taxon>Flavobacteriaceae</taxon>
        <taxon>Flavobacterium</taxon>
    </lineage>
</organism>
<sequence>MKIKTKLNLGVGLLFLIIIILSLVASFYVFSIKKDSENILKANYNTLEYSQNMLLSLDEMNADKEKAIVVFETNLIKQIANITEAGEDNATYNLKKVFNFLKKNKTDETLKSQIRQDIFEIMKLNMNAINQKNRYCRTHGIDG</sequence>
<dbReference type="AlphaFoldDB" id="A0A1I2GB09"/>
<keyword evidence="1" id="KW-1133">Transmembrane helix</keyword>
<evidence type="ECO:0000313" key="2">
    <source>
        <dbReference type="EMBL" id="SFF13936.1"/>
    </source>
</evidence>
<proteinExistence type="predicted"/>
<reference evidence="3" key="1">
    <citation type="submission" date="2016-10" db="EMBL/GenBank/DDBJ databases">
        <authorList>
            <person name="Varghese N."/>
            <person name="Submissions S."/>
        </authorList>
    </citation>
    <scope>NUCLEOTIDE SEQUENCE [LARGE SCALE GENOMIC DNA]</scope>
    <source>
        <strain evidence="3">CGMCC 1.9227</strain>
    </source>
</reference>
<name>A0A1I2GB09_9FLAO</name>